<dbReference type="InterPro" id="IPR013783">
    <property type="entry name" value="Ig-like_fold"/>
</dbReference>
<reference evidence="3" key="1">
    <citation type="submission" date="2020-07" db="EMBL/GenBank/DDBJ databases">
        <title>The High-quality genome of the commercially important snow crab, Chionoecetes opilio.</title>
        <authorList>
            <person name="Jeong J.-H."/>
            <person name="Ryu S."/>
        </authorList>
    </citation>
    <scope>NUCLEOTIDE SEQUENCE</scope>
    <source>
        <strain evidence="3">MADBK_172401_WGS</strain>
        <tissue evidence="3">Digestive gland</tissue>
    </source>
</reference>
<organism evidence="3 4">
    <name type="scientific">Chionoecetes opilio</name>
    <name type="common">Atlantic snow crab</name>
    <name type="synonym">Cancer opilio</name>
    <dbReference type="NCBI Taxonomy" id="41210"/>
    <lineage>
        <taxon>Eukaryota</taxon>
        <taxon>Metazoa</taxon>
        <taxon>Ecdysozoa</taxon>
        <taxon>Arthropoda</taxon>
        <taxon>Crustacea</taxon>
        <taxon>Multicrustacea</taxon>
        <taxon>Malacostraca</taxon>
        <taxon>Eumalacostraca</taxon>
        <taxon>Eucarida</taxon>
        <taxon>Decapoda</taxon>
        <taxon>Pleocyemata</taxon>
        <taxon>Brachyura</taxon>
        <taxon>Eubrachyura</taxon>
        <taxon>Majoidea</taxon>
        <taxon>Majidae</taxon>
        <taxon>Chionoecetes</taxon>
    </lineage>
</organism>
<dbReference type="OrthoDB" id="114660at2759"/>
<dbReference type="InterPro" id="IPR036116">
    <property type="entry name" value="FN3_sf"/>
</dbReference>
<dbReference type="InterPro" id="IPR003961">
    <property type="entry name" value="FN3_dom"/>
</dbReference>
<evidence type="ECO:0000256" key="1">
    <source>
        <dbReference type="ARBA" id="ARBA00022737"/>
    </source>
</evidence>
<dbReference type="SUPFAM" id="SSF49265">
    <property type="entry name" value="Fibronectin type III"/>
    <property type="match status" value="2"/>
</dbReference>
<dbReference type="AlphaFoldDB" id="A0A8J5CP89"/>
<dbReference type="PANTHER" id="PTHR46708">
    <property type="entry name" value="TENASCIN"/>
    <property type="match status" value="1"/>
</dbReference>
<dbReference type="SMART" id="SM00060">
    <property type="entry name" value="FN3"/>
    <property type="match status" value="3"/>
</dbReference>
<protein>
    <submittedName>
        <fullName evidence="3">Tyrosine-protein phosphatase Lar</fullName>
    </submittedName>
</protein>
<name>A0A8J5CP89_CHIOP</name>
<dbReference type="Proteomes" id="UP000770661">
    <property type="component" value="Unassembled WGS sequence"/>
</dbReference>
<keyword evidence="1" id="KW-0677">Repeat</keyword>
<dbReference type="Gene3D" id="2.60.40.10">
    <property type="entry name" value="Immunoglobulins"/>
    <property type="match status" value="3"/>
</dbReference>
<comment type="caution">
    <text evidence="3">The sequence shown here is derived from an EMBL/GenBank/DDBJ whole genome shotgun (WGS) entry which is preliminary data.</text>
</comment>
<feature type="domain" description="Fibronectin type-III" evidence="2">
    <location>
        <begin position="32"/>
        <end position="120"/>
    </location>
</feature>
<dbReference type="EMBL" id="JACEEZ010019025">
    <property type="protein sequence ID" value="KAG0716221.1"/>
    <property type="molecule type" value="Genomic_DNA"/>
</dbReference>
<dbReference type="Pfam" id="PF00041">
    <property type="entry name" value="fn3"/>
    <property type="match status" value="2"/>
</dbReference>
<evidence type="ECO:0000259" key="2">
    <source>
        <dbReference type="PROSITE" id="PS50853"/>
    </source>
</evidence>
<dbReference type="CDD" id="cd00063">
    <property type="entry name" value="FN3"/>
    <property type="match status" value="2"/>
</dbReference>
<accession>A0A8J5CP89</accession>
<evidence type="ECO:0000313" key="3">
    <source>
        <dbReference type="EMBL" id="KAG0716221.1"/>
    </source>
</evidence>
<sequence length="317" mass="32884">MAATLITCAKFKQNQSCDFFVSFSQLTGRQRTVVELNVCSPAPAKLLAAWTSESSEISHFEVTWSPPAEDATRSATATNTSYAIDALTPHTRYAVSVRVEGDTNQTLGFSDNVEAITASPATTVPGPPANVTARATGCRTLWVGWEEPDEPKGVMTGYTVIWTHAATNTADTLQVDGNTTATIVLGLQPCTAYSITVSATNGAGSGLQGGPAIATTESAAPASPANLNVSQVDGRPDAPTVTRTKAAALGYCNITSNTITRWLAAAGHLIGNKTFPATVQVKLTGLQPATTYSMDVSAAVHDTMGPRAGCINGTTGE</sequence>
<feature type="domain" description="Fibronectin type-III" evidence="2">
    <location>
        <begin position="127"/>
        <end position="219"/>
    </location>
</feature>
<proteinExistence type="predicted"/>
<gene>
    <name evidence="3" type="primary">Lar_3</name>
    <name evidence="3" type="ORF">GWK47_010227</name>
</gene>
<dbReference type="PROSITE" id="PS50853">
    <property type="entry name" value="FN3"/>
    <property type="match status" value="2"/>
</dbReference>
<keyword evidence="4" id="KW-1185">Reference proteome</keyword>
<evidence type="ECO:0000313" key="4">
    <source>
        <dbReference type="Proteomes" id="UP000770661"/>
    </source>
</evidence>
<dbReference type="FunFam" id="2.60.40.10:FF:000028">
    <property type="entry name" value="Neuronal cell adhesion molecule"/>
    <property type="match status" value="1"/>
</dbReference>
<dbReference type="PANTHER" id="PTHR46708:SF2">
    <property type="entry name" value="FIBRONECTIN TYPE-III DOMAIN-CONTAINING PROTEIN"/>
    <property type="match status" value="1"/>
</dbReference>
<dbReference type="InterPro" id="IPR050991">
    <property type="entry name" value="ECM_Regulatory_Proteins"/>
</dbReference>